<dbReference type="EMBL" id="SYVV01000043">
    <property type="protein sequence ID" value="TKG28015.1"/>
    <property type="molecule type" value="Genomic_DNA"/>
</dbReference>
<reference evidence="1" key="2">
    <citation type="submission" date="2016-07" db="EMBL/GenBank/DDBJ databases">
        <authorList>
            <person name="Wan K."/>
            <person name="Booth B."/>
            <person name="Spirohn K."/>
            <person name="Hao T."/>
            <person name="Hu Y."/>
            <person name="Calderwood M."/>
            <person name="Hill D."/>
            <person name="Mohr S."/>
            <person name="Vidal M."/>
            <person name="Celniker S."/>
            <person name="Perrimon N."/>
        </authorList>
    </citation>
    <scope>NUCLEOTIDE SEQUENCE</scope>
    <source>
        <strain evidence="1">10N.222.48.A2</strain>
    </source>
</reference>
<reference evidence="2 4" key="4">
    <citation type="submission" date="2019-04" db="EMBL/GenBank/DDBJ databases">
        <title>A reverse ecology approach based on a biological definition of microbial populations.</title>
        <authorList>
            <person name="Arevalo P."/>
            <person name="Vaninsberghe D."/>
            <person name="Elsherbini J."/>
            <person name="Gore J."/>
            <person name="Polz M."/>
        </authorList>
    </citation>
    <scope>NUCLEOTIDE SEQUENCE [LARGE SCALE GENOMIC DNA]</scope>
    <source>
        <strain evidence="2 4">10N.222.45.A8</strain>
    </source>
</reference>
<protein>
    <submittedName>
        <fullName evidence="1">Uncharacterized protein</fullName>
    </submittedName>
</protein>
<gene>
    <name evidence="1" type="ORF">BCS92_05055</name>
    <name evidence="2" type="ORF">FC057_22775</name>
</gene>
<reference evidence="1" key="3">
    <citation type="journal article" date="2018" name="Nature">
        <title>A major lineage of non-tailed dsDNA viruses as unrecognized killers of marine bacteria.</title>
        <authorList>
            <person name="Kauffman K.M."/>
            <person name="Hussain F.A."/>
            <person name="Yang J."/>
            <person name="Arevalo P."/>
            <person name="Brown J.M."/>
            <person name="Chang W.K."/>
            <person name="VanInsberghe D."/>
            <person name="Elsherbini J."/>
            <person name="Sharma R.S."/>
            <person name="Cutler M.B."/>
            <person name="Kelly L."/>
            <person name="Polz M.F."/>
        </authorList>
    </citation>
    <scope>NUCLEOTIDE SEQUENCE</scope>
    <source>
        <strain evidence="1">10N.222.48.A2</strain>
    </source>
</reference>
<accession>A0A2N7NN93</accession>
<evidence type="ECO:0000313" key="1">
    <source>
        <dbReference type="EMBL" id="PMP17777.1"/>
    </source>
</evidence>
<dbReference type="AlphaFoldDB" id="A0A2N7NN93"/>
<organism evidence="1 3">
    <name type="scientific">Vibrio tasmaniensis</name>
    <dbReference type="NCBI Taxonomy" id="212663"/>
    <lineage>
        <taxon>Bacteria</taxon>
        <taxon>Pseudomonadati</taxon>
        <taxon>Pseudomonadota</taxon>
        <taxon>Gammaproteobacteria</taxon>
        <taxon>Vibrionales</taxon>
        <taxon>Vibrionaceae</taxon>
        <taxon>Vibrio</taxon>
    </lineage>
</organism>
<comment type="caution">
    <text evidence="1">The sequence shown here is derived from an EMBL/GenBank/DDBJ whole genome shotgun (WGS) entry which is preliminary data.</text>
</comment>
<dbReference type="Proteomes" id="UP000235579">
    <property type="component" value="Unassembled WGS sequence"/>
</dbReference>
<evidence type="ECO:0000313" key="2">
    <source>
        <dbReference type="EMBL" id="TKG28015.1"/>
    </source>
</evidence>
<dbReference type="RefSeq" id="WP_102257424.1">
    <property type="nucleotide sequence ID" value="NZ_MDBG01000002.1"/>
</dbReference>
<dbReference type="Proteomes" id="UP000308018">
    <property type="component" value="Unassembled WGS sequence"/>
</dbReference>
<evidence type="ECO:0000313" key="3">
    <source>
        <dbReference type="Proteomes" id="UP000235579"/>
    </source>
</evidence>
<dbReference type="EMBL" id="MDBP01000014">
    <property type="protein sequence ID" value="PMP17777.1"/>
    <property type="molecule type" value="Genomic_DNA"/>
</dbReference>
<sequence>MDIQEFDLGALRCPDMQIKLRTFLKAWVQGNQMKGQKIVVRSIDPRFLDNVRLYLVNEPAMKHVRLIQDGTQPLSEGLKQEIISSPDSIYAFSLDDFDGCNFAYAVLLEFSGE</sequence>
<name>A0A2N7NN93_9VIBR</name>
<evidence type="ECO:0000313" key="4">
    <source>
        <dbReference type="Proteomes" id="UP000308018"/>
    </source>
</evidence>
<proteinExistence type="predicted"/>
<reference evidence="3" key="1">
    <citation type="submission" date="2016-07" db="EMBL/GenBank/DDBJ databases">
        <title>Nontailed viruses are major unrecognized killers of bacteria in the ocean.</title>
        <authorList>
            <person name="Kauffman K."/>
            <person name="Hussain F."/>
            <person name="Yang J."/>
            <person name="Arevalo P."/>
            <person name="Brown J."/>
            <person name="Cutler M."/>
            <person name="Kelly L."/>
            <person name="Polz M.F."/>
        </authorList>
    </citation>
    <scope>NUCLEOTIDE SEQUENCE [LARGE SCALE GENOMIC DNA]</scope>
    <source>
        <strain evidence="3">10N.222.48.A2</strain>
    </source>
</reference>